<protein>
    <submittedName>
        <fullName evidence="1">Uncharacterized protein</fullName>
    </submittedName>
</protein>
<gene>
    <name evidence="1" type="ORF">HMPREF3229_00590</name>
</gene>
<accession>A0A133PQS7</accession>
<dbReference type="EMBL" id="LRQE01000021">
    <property type="protein sequence ID" value="KXA30992.1"/>
    <property type="molecule type" value="Genomic_DNA"/>
</dbReference>
<evidence type="ECO:0000313" key="2">
    <source>
        <dbReference type="Proteomes" id="UP000070174"/>
    </source>
</evidence>
<name>A0A133PQS7_9FIRM</name>
<dbReference type="PATRIC" id="fig|54005.3.peg.582"/>
<evidence type="ECO:0000313" key="1">
    <source>
        <dbReference type="EMBL" id="KXA30992.1"/>
    </source>
</evidence>
<proteinExistence type="predicted"/>
<dbReference type="AlphaFoldDB" id="A0A133PQS7"/>
<sequence>MGAFFFSKFKGGVYMLMEVYYEHYRENCKGAYWEEPISIPYGVYDRDRKARNSFYGYLTSKGFKCVTWNSDYPLILVNTELKRFGLIYRACAHKCVDSRNYTIQEFKDEVLNIK</sequence>
<organism evidence="1">
    <name type="scientific">Peptoniphilus harei</name>
    <dbReference type="NCBI Taxonomy" id="54005"/>
    <lineage>
        <taxon>Bacteria</taxon>
        <taxon>Bacillati</taxon>
        <taxon>Bacillota</taxon>
        <taxon>Tissierellia</taxon>
        <taxon>Tissierellales</taxon>
        <taxon>Peptoniphilaceae</taxon>
        <taxon>Peptoniphilus</taxon>
    </lineage>
</organism>
<reference evidence="1 2" key="1">
    <citation type="submission" date="2016-01" db="EMBL/GenBank/DDBJ databases">
        <authorList>
            <person name="Oliw E.H."/>
        </authorList>
    </citation>
    <scope>NUCLEOTIDE SEQUENCE [LARGE SCALE GENOMIC DNA]</scope>
    <source>
        <strain evidence="1 2">CMW7756A</strain>
    </source>
</reference>
<dbReference type="Proteomes" id="UP000070174">
    <property type="component" value="Unassembled WGS sequence"/>
</dbReference>
<comment type="caution">
    <text evidence="1">The sequence shown here is derived from an EMBL/GenBank/DDBJ whole genome shotgun (WGS) entry which is preliminary data.</text>
</comment>